<reference evidence="2 3" key="1">
    <citation type="journal article" date="2014" name="Genome Announc.">
        <title>Draft Genome Sequences of a Phylogenetically Diverse Suite of Pseudomonas syringae Strains from Multiple Source Populations.</title>
        <authorList>
            <person name="Baltrus D.A."/>
            <person name="Yourstone S."/>
            <person name="Lind A."/>
            <person name="Guilbaud C."/>
            <person name="Sands D.C."/>
            <person name="Jones C.D."/>
            <person name="Morris C.E."/>
            <person name="Dangl J.L."/>
        </authorList>
    </citation>
    <scope>NUCLEOTIDE SEQUENCE [LARGE SCALE GENOMIC DNA]</scope>
    <source>
        <strain evidence="2 3">CC1524</strain>
    </source>
</reference>
<keyword evidence="3" id="KW-1185">Reference proteome</keyword>
<evidence type="ECO:0000313" key="2">
    <source>
        <dbReference type="EMBL" id="QHF03347.1"/>
    </source>
</evidence>
<proteinExistence type="predicted"/>
<name>A0ABX6HCX2_9PSED</name>
<dbReference type="EMBL" id="CP047265">
    <property type="protein sequence ID" value="QHF03347.1"/>
    <property type="molecule type" value="Genomic_DNA"/>
</dbReference>
<keyword evidence="1" id="KW-1133">Transmembrane helix</keyword>
<dbReference type="Proteomes" id="UP000464644">
    <property type="component" value="Chromosome"/>
</dbReference>
<protein>
    <recommendedName>
        <fullName evidence="4">Membrane-anchored ribosome-binding protein, inhibits growth in stationary phase, ElaB/YqjD/DUF883 family</fullName>
    </recommendedName>
</protein>
<keyword evidence="1" id="KW-0812">Transmembrane</keyword>
<organism evidence="2 3">
    <name type="scientific">Pseudomonas asturiensis</name>
    <dbReference type="NCBI Taxonomy" id="1190415"/>
    <lineage>
        <taxon>Bacteria</taxon>
        <taxon>Pseudomonadati</taxon>
        <taxon>Pseudomonadota</taxon>
        <taxon>Gammaproteobacteria</taxon>
        <taxon>Pseudomonadales</taxon>
        <taxon>Pseudomonadaceae</taxon>
        <taxon>Pseudomonas</taxon>
    </lineage>
</organism>
<sequence length="113" mass="12710">MNPATASRAEVRDFVKARTQERFDAKKKGENVAHVELDQQDALEDLVKDLDHAEKERFLRIFVEEATAAIQAEQPDSDKIIRDMKRANGQEAKVAGVVMILVIVVVLLLVLKN</sequence>
<feature type="transmembrane region" description="Helical" evidence="1">
    <location>
        <begin position="92"/>
        <end position="111"/>
    </location>
</feature>
<evidence type="ECO:0008006" key="4">
    <source>
        <dbReference type="Google" id="ProtNLM"/>
    </source>
</evidence>
<gene>
    <name evidence="2" type="ORF">N015_13385</name>
</gene>
<evidence type="ECO:0000256" key="1">
    <source>
        <dbReference type="SAM" id="Phobius"/>
    </source>
</evidence>
<keyword evidence="1" id="KW-0472">Membrane</keyword>
<evidence type="ECO:0000313" key="3">
    <source>
        <dbReference type="Proteomes" id="UP000464644"/>
    </source>
</evidence>
<dbReference type="RefSeq" id="WP_024685109.1">
    <property type="nucleotide sequence ID" value="NZ_CP047265.1"/>
</dbReference>
<accession>A0ABX6HCX2</accession>